<feature type="coiled-coil region" evidence="1">
    <location>
        <begin position="455"/>
        <end position="542"/>
    </location>
</feature>
<keyword evidence="1" id="KW-0175">Coiled coil</keyword>
<evidence type="ECO:0000313" key="4">
    <source>
        <dbReference type="Proteomes" id="UP000472260"/>
    </source>
</evidence>
<reference evidence="3" key="1">
    <citation type="submission" date="2025-08" db="UniProtKB">
        <authorList>
            <consortium name="Ensembl"/>
        </authorList>
    </citation>
    <scope>IDENTIFICATION</scope>
</reference>
<sequence length="555" mass="64464">MTAEVEFLRDQVNRLNSVLGRYQDEFPPPSSVSQTGDVVMESAAPCLSDRGLMAPLIEEYDRHIQQMEMQLKFYQRQMTDVKASLEQVVKENERLHAEQRMSIEKQLQSLSTGTGGDATADAIAISNLEEQVKCAVEEKERALQMWQTASQELDRLQTQYQSSISYGQIHAVERQHMQNQLAQVQQHSQKFQLTNQKLESTNQQFLKTVAEQSSELEELRSQLRQAKLEQRSSATKVEEMTRLLQNVQDQMQRREEDAAEAQGREEASDRRLQQLQAALKQLEARLKAATQDSESVRRKQTDWERQVGDLQGRCASLEEEKFEALSRLRNSIQLAEEASLQREQAQLREKQRTEELEKMKDAMKQLIQDAAMRTRKEVESVRKQCNVQIHRMAEELSGLQLECADKETQIERAHRERKAVEEELEKVYKEGRVGEPEMRKMDALHQRCLNAERLKDEMQLTLNSTKNTMKKMEMEYSEELSRCQEEVRRLQSTLTSARQESTAISEERLMLQQESQQLHRDMEALRKECALAQRRAKQQVTNNCILIDQGCQTQS</sequence>
<gene>
    <name evidence="3" type="primary">sclt1</name>
</gene>
<dbReference type="GO" id="GO:0005814">
    <property type="term" value="C:centriole"/>
    <property type="evidence" value="ECO:0007669"/>
    <property type="project" value="TreeGrafter"/>
</dbReference>
<evidence type="ECO:0000256" key="1">
    <source>
        <dbReference type="SAM" id="Coils"/>
    </source>
</evidence>
<evidence type="ECO:0000313" key="3">
    <source>
        <dbReference type="Ensembl" id="ENSSANP00000005417.1"/>
    </source>
</evidence>
<name>A0A671KHF5_9TELE</name>
<feature type="compositionally biased region" description="Basic and acidic residues" evidence="2">
    <location>
        <begin position="251"/>
        <end position="270"/>
    </location>
</feature>
<evidence type="ECO:0000256" key="2">
    <source>
        <dbReference type="SAM" id="MobiDB-lite"/>
    </source>
</evidence>
<dbReference type="PANTHER" id="PTHR35970:SF1">
    <property type="entry name" value="SODIUM CHANNEL AND CLATHRIN LINKER 1"/>
    <property type="match status" value="1"/>
</dbReference>
<proteinExistence type="predicted"/>
<dbReference type="GO" id="GO:0060271">
    <property type="term" value="P:cilium assembly"/>
    <property type="evidence" value="ECO:0007669"/>
    <property type="project" value="TreeGrafter"/>
</dbReference>
<dbReference type="GO" id="GO:0045162">
    <property type="term" value="P:clustering of voltage-gated sodium channels"/>
    <property type="evidence" value="ECO:0007669"/>
    <property type="project" value="InterPro"/>
</dbReference>
<organism evidence="3 4">
    <name type="scientific">Sinocyclocheilus anshuiensis</name>
    <dbReference type="NCBI Taxonomy" id="1608454"/>
    <lineage>
        <taxon>Eukaryota</taxon>
        <taxon>Metazoa</taxon>
        <taxon>Chordata</taxon>
        <taxon>Craniata</taxon>
        <taxon>Vertebrata</taxon>
        <taxon>Euteleostomi</taxon>
        <taxon>Actinopterygii</taxon>
        <taxon>Neopterygii</taxon>
        <taxon>Teleostei</taxon>
        <taxon>Ostariophysi</taxon>
        <taxon>Cypriniformes</taxon>
        <taxon>Cyprinidae</taxon>
        <taxon>Cyprininae</taxon>
        <taxon>Sinocyclocheilus</taxon>
    </lineage>
</organism>
<feature type="coiled-coil region" evidence="1">
    <location>
        <begin position="57"/>
        <end position="98"/>
    </location>
</feature>
<dbReference type="InterPro" id="IPR038911">
    <property type="entry name" value="SCLT1"/>
</dbReference>
<dbReference type="Proteomes" id="UP000472260">
    <property type="component" value="Unassembled WGS sequence"/>
</dbReference>
<protein>
    <submittedName>
        <fullName evidence="3">Sodium channel and clathrin linker 1-like</fullName>
    </submittedName>
</protein>
<dbReference type="AlphaFoldDB" id="A0A671KHF5"/>
<dbReference type="Ensembl" id="ENSSANT00000005834.1">
    <property type="protein sequence ID" value="ENSSANP00000005417.1"/>
    <property type="gene ID" value="ENSSANG00000002977.1"/>
</dbReference>
<accession>A0A671KHF5</accession>
<feature type="region of interest" description="Disordered" evidence="2">
    <location>
        <begin position="249"/>
        <end position="270"/>
    </location>
</feature>
<keyword evidence="4" id="KW-1185">Reference proteome</keyword>
<reference evidence="3" key="2">
    <citation type="submission" date="2025-09" db="UniProtKB">
        <authorList>
            <consortium name="Ensembl"/>
        </authorList>
    </citation>
    <scope>IDENTIFICATION</scope>
</reference>
<dbReference type="PANTHER" id="PTHR35970">
    <property type="entry name" value="SODIUM CHANNEL AND CLATHRIN LINKER 1"/>
    <property type="match status" value="1"/>
</dbReference>